<evidence type="ECO:0000259" key="2">
    <source>
        <dbReference type="SMART" id="SM00899"/>
    </source>
</evidence>
<dbReference type="SUPFAM" id="SSF50037">
    <property type="entry name" value="C-terminal domain of transcriptional repressors"/>
    <property type="match status" value="1"/>
</dbReference>
<reference evidence="3" key="1">
    <citation type="journal article" date="2020" name="mSystems">
        <title>Genome- and Community-Level Interaction Insights into Carbon Utilization and Element Cycling Functions of Hydrothermarchaeota in Hydrothermal Sediment.</title>
        <authorList>
            <person name="Zhou Z."/>
            <person name="Liu Y."/>
            <person name="Xu W."/>
            <person name="Pan J."/>
            <person name="Luo Z.H."/>
            <person name="Li M."/>
        </authorList>
    </citation>
    <scope>NUCLEOTIDE SEQUENCE [LARGE SCALE GENOMIC DNA]</scope>
    <source>
        <strain evidence="3">SpSt-70</strain>
    </source>
</reference>
<dbReference type="SMART" id="SM00899">
    <property type="entry name" value="FeoA"/>
    <property type="match status" value="1"/>
</dbReference>
<sequence length="79" mass="8537">MIKKLIEMNKGEKGRVISIHGGRGKILRLAEMGITPGEEIVLIQKSFGPVIIRVKDTNLALGKGLAETILVEVSDNGKN</sequence>
<dbReference type="Gene3D" id="2.30.30.90">
    <property type="match status" value="1"/>
</dbReference>
<dbReference type="GO" id="GO:0046914">
    <property type="term" value="F:transition metal ion binding"/>
    <property type="evidence" value="ECO:0007669"/>
    <property type="project" value="InterPro"/>
</dbReference>
<dbReference type="EMBL" id="DTDV01000007">
    <property type="protein sequence ID" value="HGK23321.1"/>
    <property type="molecule type" value="Genomic_DNA"/>
</dbReference>
<dbReference type="InterPro" id="IPR053184">
    <property type="entry name" value="FeoA-like"/>
</dbReference>
<dbReference type="InterPro" id="IPR007167">
    <property type="entry name" value="Fe-transptr_FeoA-like"/>
</dbReference>
<dbReference type="InterPro" id="IPR008988">
    <property type="entry name" value="Transcriptional_repressor_C"/>
</dbReference>
<dbReference type="Pfam" id="PF04023">
    <property type="entry name" value="FeoA"/>
    <property type="match status" value="1"/>
</dbReference>
<comment type="caution">
    <text evidence="3">The sequence shown here is derived from an EMBL/GenBank/DDBJ whole genome shotgun (WGS) entry which is preliminary data.</text>
</comment>
<evidence type="ECO:0000313" key="3">
    <source>
        <dbReference type="EMBL" id="HGK23321.1"/>
    </source>
</evidence>
<dbReference type="InterPro" id="IPR038157">
    <property type="entry name" value="FeoA_core_dom"/>
</dbReference>
<evidence type="ECO:0000256" key="1">
    <source>
        <dbReference type="ARBA" id="ARBA00023004"/>
    </source>
</evidence>
<gene>
    <name evidence="3" type="ORF">ENU78_02555</name>
</gene>
<accession>A0A7C3PPE3</accession>
<dbReference type="RefSeq" id="WP_012547334.1">
    <property type="nucleotide sequence ID" value="NZ_VTFL01000004.1"/>
</dbReference>
<proteinExistence type="predicted"/>
<protein>
    <submittedName>
        <fullName evidence="3">Ferrous iron transport protein A</fullName>
    </submittedName>
</protein>
<dbReference type="AlphaFoldDB" id="A0A7C3PPE3"/>
<organism evidence="3">
    <name type="scientific">Dictyoglomus thermophilum</name>
    <dbReference type="NCBI Taxonomy" id="14"/>
    <lineage>
        <taxon>Bacteria</taxon>
        <taxon>Pseudomonadati</taxon>
        <taxon>Dictyoglomota</taxon>
        <taxon>Dictyoglomia</taxon>
        <taxon>Dictyoglomales</taxon>
        <taxon>Dictyoglomaceae</taxon>
        <taxon>Dictyoglomus</taxon>
    </lineage>
</organism>
<feature type="domain" description="Ferrous iron transporter FeoA-like" evidence="2">
    <location>
        <begin position="3"/>
        <end position="73"/>
    </location>
</feature>
<dbReference type="PANTHER" id="PTHR43151">
    <property type="entry name" value="FEOA FAMILY PROTEIN"/>
    <property type="match status" value="1"/>
</dbReference>
<dbReference type="OMA" id="MKIMVEP"/>
<name>A0A7C3PPE3_DICTH</name>
<keyword evidence="1" id="KW-0408">Iron</keyword>
<dbReference type="PANTHER" id="PTHR43151:SF2">
    <property type="entry name" value="FE(2+) TRANSPORT PROTEIN A-RELATED"/>
    <property type="match status" value="1"/>
</dbReference>